<dbReference type="PANTHER" id="PTHR43236">
    <property type="entry name" value="ANTITOXIN HIGA1"/>
    <property type="match status" value="1"/>
</dbReference>
<gene>
    <name evidence="3" type="ORF">GCM10009544_24330</name>
</gene>
<protein>
    <recommendedName>
        <fullName evidence="2">HTH cro/C1-type domain-containing protein</fullName>
    </recommendedName>
</protein>
<accession>A0ABP3JTT9</accession>
<dbReference type="PROSITE" id="PS50943">
    <property type="entry name" value="HTH_CROC1"/>
    <property type="match status" value="1"/>
</dbReference>
<evidence type="ECO:0000259" key="2">
    <source>
        <dbReference type="PROSITE" id="PS50943"/>
    </source>
</evidence>
<organism evidence="3 4">
    <name type="scientific">Streptomyces stramineus</name>
    <dbReference type="NCBI Taxonomy" id="173861"/>
    <lineage>
        <taxon>Bacteria</taxon>
        <taxon>Bacillati</taxon>
        <taxon>Actinomycetota</taxon>
        <taxon>Actinomycetes</taxon>
        <taxon>Kitasatosporales</taxon>
        <taxon>Streptomycetaceae</taxon>
        <taxon>Streptomyces</taxon>
    </lineage>
</organism>
<feature type="domain" description="HTH cro/C1-type" evidence="2">
    <location>
        <begin position="17"/>
        <end position="71"/>
    </location>
</feature>
<dbReference type="SMART" id="SM00530">
    <property type="entry name" value="HTH_XRE"/>
    <property type="match status" value="1"/>
</dbReference>
<comment type="similarity">
    <text evidence="1">Belongs to the short-chain fatty acyl-CoA assimilation regulator (ScfR) family.</text>
</comment>
<evidence type="ECO:0000313" key="3">
    <source>
        <dbReference type="EMBL" id="GAA0460915.1"/>
    </source>
</evidence>
<dbReference type="Gene3D" id="1.10.260.40">
    <property type="entry name" value="lambda repressor-like DNA-binding domains"/>
    <property type="match status" value="1"/>
</dbReference>
<evidence type="ECO:0000256" key="1">
    <source>
        <dbReference type="ARBA" id="ARBA00007227"/>
    </source>
</evidence>
<dbReference type="EMBL" id="BAAAHB010000020">
    <property type="protein sequence ID" value="GAA0460915.1"/>
    <property type="molecule type" value="Genomic_DNA"/>
</dbReference>
<dbReference type="SUPFAM" id="SSF47413">
    <property type="entry name" value="lambda repressor-like DNA-binding domains"/>
    <property type="match status" value="1"/>
</dbReference>
<dbReference type="Proteomes" id="UP001499895">
    <property type="component" value="Unassembled WGS sequence"/>
</dbReference>
<name>A0ABP3JTT9_9ACTN</name>
<sequence>MQVAGYCPLVSSIPDRVRSLMAKSGLSLHDFAEHVDLDAAQLSASLSGASAFSVVDLACIADACEISMDWLLTGSETPLAVAARTTTGDAAEALEAAREYTSRRTDLDTLGYPQPWRPVTATARPGASYAARGEALARAALKETARQGRSAIAGNLGELIEETFGADVAVVQLGDGFDGLAATARGTKLILLAATSNPARQRFTLAHELGHLLAGDNQEVHLDRDIFSPAQKKDPSEQRANAFASAFLMPEEILREAITSVGLTRASYAALACDLMVSPEALAYRLLYLRLIDAGTCDRYKRMTASEAAQLAGRSEEFEQRAVLSQKPRLPGLLVRDTRAAYEAGKSTVRPYATLLGVDADELKNELDERRRDNGGAA</sequence>
<comment type="caution">
    <text evidence="3">The sequence shown here is derived from an EMBL/GenBank/DDBJ whole genome shotgun (WGS) entry which is preliminary data.</text>
</comment>
<reference evidence="4" key="1">
    <citation type="journal article" date="2019" name="Int. J. Syst. Evol. Microbiol.">
        <title>The Global Catalogue of Microorganisms (GCM) 10K type strain sequencing project: providing services to taxonomists for standard genome sequencing and annotation.</title>
        <authorList>
            <consortium name="The Broad Institute Genomics Platform"/>
            <consortium name="The Broad Institute Genome Sequencing Center for Infectious Disease"/>
            <person name="Wu L."/>
            <person name="Ma J."/>
        </authorList>
    </citation>
    <scope>NUCLEOTIDE SEQUENCE [LARGE SCALE GENOMIC DNA]</scope>
    <source>
        <strain evidence="4">JCM 10649</strain>
    </source>
</reference>
<dbReference type="Pfam" id="PF06114">
    <property type="entry name" value="Peptidase_M78"/>
    <property type="match status" value="1"/>
</dbReference>
<dbReference type="InterPro" id="IPR001387">
    <property type="entry name" value="Cro/C1-type_HTH"/>
</dbReference>
<dbReference type="InterPro" id="IPR010359">
    <property type="entry name" value="IrrE_HExxH"/>
</dbReference>
<dbReference type="CDD" id="cd00093">
    <property type="entry name" value="HTH_XRE"/>
    <property type="match status" value="1"/>
</dbReference>
<dbReference type="InterPro" id="IPR010982">
    <property type="entry name" value="Lambda_DNA-bd_dom_sf"/>
</dbReference>
<dbReference type="Gene3D" id="1.10.10.2910">
    <property type="match status" value="1"/>
</dbReference>
<evidence type="ECO:0000313" key="4">
    <source>
        <dbReference type="Proteomes" id="UP001499895"/>
    </source>
</evidence>
<keyword evidence="4" id="KW-1185">Reference proteome</keyword>
<proteinExistence type="inferred from homology"/>
<dbReference type="InterPro" id="IPR052345">
    <property type="entry name" value="Rad_response_metalloprotease"/>
</dbReference>
<dbReference type="PANTHER" id="PTHR43236:SF2">
    <property type="entry name" value="BLL0069 PROTEIN"/>
    <property type="match status" value="1"/>
</dbReference>